<proteinExistence type="inferred from homology"/>
<gene>
    <name evidence="7" type="ORF">A3D03_06665</name>
</gene>
<dbReference type="GO" id="GO:0003735">
    <property type="term" value="F:structural constituent of ribosome"/>
    <property type="evidence" value="ECO:0007669"/>
    <property type="project" value="InterPro"/>
</dbReference>
<dbReference type="AlphaFoldDB" id="A0A1F6AD41"/>
<evidence type="ECO:0000256" key="3">
    <source>
        <dbReference type="ARBA" id="ARBA00023274"/>
    </source>
</evidence>
<evidence type="ECO:0000256" key="6">
    <source>
        <dbReference type="SAM" id="MobiDB-lite"/>
    </source>
</evidence>
<comment type="similarity">
    <text evidence="1">Belongs to the bacterial ribosomal protein bL27 family.</text>
</comment>
<dbReference type="Proteomes" id="UP000177092">
    <property type="component" value="Unassembled WGS sequence"/>
</dbReference>
<keyword evidence="3" id="KW-0687">Ribonucleoprotein</keyword>
<dbReference type="GO" id="GO:1990904">
    <property type="term" value="C:ribonucleoprotein complex"/>
    <property type="evidence" value="ECO:0007669"/>
    <property type="project" value="UniProtKB-KW"/>
</dbReference>
<dbReference type="InterPro" id="IPR001684">
    <property type="entry name" value="Ribosomal_bL27"/>
</dbReference>
<dbReference type="PANTHER" id="PTHR15893:SF0">
    <property type="entry name" value="LARGE RIBOSOMAL SUBUNIT PROTEIN BL27M"/>
    <property type="match status" value="1"/>
</dbReference>
<evidence type="ECO:0000256" key="4">
    <source>
        <dbReference type="ARBA" id="ARBA00035175"/>
    </source>
</evidence>
<sequence length="85" mass="9242">MAHTKTGGTTKGNRDSQGQRLGVKKFGGEKVINGNIIVRQKGNKYYGGIGVKTGKDFTLYAVSVGKVNFRKQHSKTFIDVVPLSQ</sequence>
<dbReference type="Gene3D" id="2.40.50.100">
    <property type="match status" value="1"/>
</dbReference>
<dbReference type="Pfam" id="PF01016">
    <property type="entry name" value="Ribosomal_L27"/>
    <property type="match status" value="1"/>
</dbReference>
<name>A0A1F6AD41_9BACT</name>
<comment type="caution">
    <text evidence="7">The sequence shown here is derived from an EMBL/GenBank/DDBJ whole genome shotgun (WGS) entry which is preliminary data.</text>
</comment>
<accession>A0A1F6AD41</accession>
<evidence type="ECO:0000256" key="5">
    <source>
        <dbReference type="ARBA" id="ARBA00035477"/>
    </source>
</evidence>
<dbReference type="PANTHER" id="PTHR15893">
    <property type="entry name" value="RIBOSOMAL PROTEIN L27"/>
    <property type="match status" value="1"/>
</dbReference>
<dbReference type="SUPFAM" id="SSF110324">
    <property type="entry name" value="Ribosomal L27 protein-like"/>
    <property type="match status" value="1"/>
</dbReference>
<evidence type="ECO:0000313" key="7">
    <source>
        <dbReference type="EMBL" id="OGG22352.1"/>
    </source>
</evidence>
<dbReference type="STRING" id="1798384.A3D03_06665"/>
<dbReference type="EMBL" id="MFJN01000004">
    <property type="protein sequence ID" value="OGG22352.1"/>
    <property type="molecule type" value="Genomic_DNA"/>
</dbReference>
<evidence type="ECO:0000256" key="1">
    <source>
        <dbReference type="ARBA" id="ARBA00010797"/>
    </source>
</evidence>
<organism evidence="7 8">
    <name type="scientific">Candidatus Gottesmanbacteria bacterium RIFCSPHIGHO2_02_FULL_40_13</name>
    <dbReference type="NCBI Taxonomy" id="1798384"/>
    <lineage>
        <taxon>Bacteria</taxon>
        <taxon>Candidatus Gottesmaniibacteriota</taxon>
    </lineage>
</organism>
<dbReference type="GO" id="GO:0005840">
    <property type="term" value="C:ribosome"/>
    <property type="evidence" value="ECO:0007669"/>
    <property type="project" value="UniProtKB-KW"/>
</dbReference>
<protein>
    <recommendedName>
        <fullName evidence="4">Large ribosomal subunit protein bL27</fullName>
    </recommendedName>
    <alternativeName>
        <fullName evidence="5">50S ribosomal protein L27</fullName>
    </alternativeName>
</protein>
<evidence type="ECO:0000313" key="8">
    <source>
        <dbReference type="Proteomes" id="UP000177092"/>
    </source>
</evidence>
<reference evidence="7 8" key="1">
    <citation type="journal article" date="2016" name="Nat. Commun.">
        <title>Thousands of microbial genomes shed light on interconnected biogeochemical processes in an aquifer system.</title>
        <authorList>
            <person name="Anantharaman K."/>
            <person name="Brown C.T."/>
            <person name="Hug L.A."/>
            <person name="Sharon I."/>
            <person name="Castelle C.J."/>
            <person name="Probst A.J."/>
            <person name="Thomas B.C."/>
            <person name="Singh A."/>
            <person name="Wilkins M.J."/>
            <person name="Karaoz U."/>
            <person name="Brodie E.L."/>
            <person name="Williams K.H."/>
            <person name="Hubbard S.S."/>
            <person name="Banfield J.F."/>
        </authorList>
    </citation>
    <scope>NUCLEOTIDE SEQUENCE [LARGE SCALE GENOMIC DNA]</scope>
</reference>
<dbReference type="PRINTS" id="PR00063">
    <property type="entry name" value="RIBOSOMALL27"/>
</dbReference>
<dbReference type="GO" id="GO:0006412">
    <property type="term" value="P:translation"/>
    <property type="evidence" value="ECO:0007669"/>
    <property type="project" value="InterPro"/>
</dbReference>
<evidence type="ECO:0000256" key="2">
    <source>
        <dbReference type="ARBA" id="ARBA00022980"/>
    </source>
</evidence>
<feature type="region of interest" description="Disordered" evidence="6">
    <location>
        <begin position="1"/>
        <end position="21"/>
    </location>
</feature>
<keyword evidence="2 7" id="KW-0689">Ribosomal protein</keyword>